<dbReference type="PROSITE" id="PS50056">
    <property type="entry name" value="TYR_PHOSPHATASE_2"/>
    <property type="match status" value="1"/>
</dbReference>
<evidence type="ECO:0000313" key="5">
    <source>
        <dbReference type="Proteomes" id="UP000008068"/>
    </source>
</evidence>
<feature type="compositionally biased region" description="Basic residues" evidence="1">
    <location>
        <begin position="490"/>
        <end position="502"/>
    </location>
</feature>
<dbReference type="AlphaFoldDB" id="G0NXU0"/>
<evidence type="ECO:0008006" key="6">
    <source>
        <dbReference type="Google" id="ProtNLM"/>
    </source>
</evidence>
<dbReference type="OMA" id="LWLMALE"/>
<feature type="compositionally biased region" description="Polar residues" evidence="1">
    <location>
        <begin position="451"/>
        <end position="460"/>
    </location>
</feature>
<feature type="compositionally biased region" description="Basic and acidic residues" evidence="1">
    <location>
        <begin position="62"/>
        <end position="71"/>
    </location>
</feature>
<feature type="domain" description="Tyrosine-protein phosphatase" evidence="2">
    <location>
        <begin position="91"/>
        <end position="357"/>
    </location>
</feature>
<dbReference type="eggNOG" id="KOG0789">
    <property type="taxonomic scope" value="Eukaryota"/>
</dbReference>
<dbReference type="SMART" id="SM00404">
    <property type="entry name" value="PTPc_motif"/>
    <property type="match status" value="1"/>
</dbReference>
<keyword evidence="5" id="KW-1185">Reference proteome</keyword>
<dbReference type="Gene3D" id="3.90.190.10">
    <property type="entry name" value="Protein tyrosine phosphatase superfamily"/>
    <property type="match status" value="1"/>
</dbReference>
<feature type="compositionally biased region" description="Basic and acidic residues" evidence="1">
    <location>
        <begin position="393"/>
        <end position="432"/>
    </location>
</feature>
<feature type="compositionally biased region" description="Basic and acidic residues" evidence="1">
    <location>
        <begin position="38"/>
        <end position="55"/>
    </location>
</feature>
<dbReference type="SUPFAM" id="SSF52799">
    <property type="entry name" value="(Phosphotyrosine protein) phosphatases II"/>
    <property type="match status" value="1"/>
</dbReference>
<dbReference type="PROSITE" id="PS00383">
    <property type="entry name" value="TYR_PHOSPHATASE_1"/>
    <property type="match status" value="1"/>
</dbReference>
<dbReference type="InterPro" id="IPR016130">
    <property type="entry name" value="Tyr_Pase_AS"/>
</dbReference>
<evidence type="ECO:0000313" key="4">
    <source>
        <dbReference type="EMBL" id="EGT39649.1"/>
    </source>
</evidence>
<dbReference type="InterPro" id="IPR029021">
    <property type="entry name" value="Prot-tyrosine_phosphatase-like"/>
</dbReference>
<dbReference type="InterPro" id="IPR000387">
    <property type="entry name" value="Tyr_Pase_dom"/>
</dbReference>
<dbReference type="STRING" id="135651.G0NXU0"/>
<accession>G0NXU0</accession>
<dbReference type="InterPro" id="IPR000242">
    <property type="entry name" value="PTP_cat"/>
</dbReference>
<dbReference type="EMBL" id="GL379974">
    <property type="protein sequence ID" value="EGT39649.1"/>
    <property type="molecule type" value="Genomic_DNA"/>
</dbReference>
<dbReference type="InParanoid" id="G0NXU0"/>
<evidence type="ECO:0000259" key="2">
    <source>
        <dbReference type="PROSITE" id="PS50055"/>
    </source>
</evidence>
<dbReference type="PRINTS" id="PR00700">
    <property type="entry name" value="PRTYPHPHTASE"/>
</dbReference>
<feature type="domain" description="Tyrosine specific protein phosphatases" evidence="3">
    <location>
        <begin position="276"/>
        <end position="348"/>
    </location>
</feature>
<dbReference type="OrthoDB" id="8609993at2759"/>
<dbReference type="PANTHER" id="PTHR46163:SF10">
    <property type="entry name" value="PROTEIN-TYROSINE PHOSPHATASE-RELATED"/>
    <property type="match status" value="1"/>
</dbReference>
<dbReference type="GO" id="GO:0004725">
    <property type="term" value="F:protein tyrosine phosphatase activity"/>
    <property type="evidence" value="ECO:0007669"/>
    <property type="project" value="InterPro"/>
</dbReference>
<dbReference type="Pfam" id="PF00102">
    <property type="entry name" value="Y_phosphatase"/>
    <property type="match status" value="1"/>
</dbReference>
<dbReference type="PROSITE" id="PS50055">
    <property type="entry name" value="TYR_PHOSPHATASE_PTP"/>
    <property type="match status" value="1"/>
</dbReference>
<evidence type="ECO:0000259" key="3">
    <source>
        <dbReference type="PROSITE" id="PS50056"/>
    </source>
</evidence>
<protein>
    <recommendedName>
        <fullName evidence="6">Tyrosine-protein phosphatase domain-containing protein</fullName>
    </recommendedName>
</protein>
<sequence length="502" mass="58637">MVSIRVFELLISFKTQGTKCKEKEGKPIQEGINNQRNRTQDTQDEGSLHVEKTQSDELPEEEKEKKKTSEKSTRCVVWSQNMLKTAKISRMTQEYRDNKGYKPNLSTAISEKTMEKNRYQLTHRYFQIFASFRYHHIFCADENRVVLKGRDSSNDYINASWMEMPDGLQFISTQGPIKNTIADFWHMIYTEKCSVIVMLCQYVEDEQEKCQRYFSDSSEKEFGEYTVKVVEKAVEPWNPVKMTVIQLQKKNCSLKHLVHHYWYYDWHDQVAPLDPVPMIKLYKAVLKKSASKPIVVHCSAGVGRTSTFVGIHLGSVMIRESSSVEMVEILKRLRKMRLGSIQSQLQYVFLTVLIITLFIEDKIIKKDELFESLLNKYVGVTKKVTAAIMEEEERKRLRRKEREAKEKEKEAREKKDLKNVEMKTPKVQKEVPSRPAVRRSPATVEDPPTKESPSNAANDNTFEERNGTKCLDQKLISPNGERQTKLERNRQKRMGRKGRKRN</sequence>
<feature type="region of interest" description="Disordered" evidence="1">
    <location>
        <begin position="393"/>
        <end position="502"/>
    </location>
</feature>
<dbReference type="PANTHER" id="PTHR46163">
    <property type="entry name" value="TYROSINE-PROTEIN PHOSPHATASE-RELATED"/>
    <property type="match status" value="1"/>
</dbReference>
<dbReference type="InterPro" id="IPR003595">
    <property type="entry name" value="Tyr_Pase_cat"/>
</dbReference>
<evidence type="ECO:0000256" key="1">
    <source>
        <dbReference type="SAM" id="MobiDB-lite"/>
    </source>
</evidence>
<gene>
    <name evidence="4" type="ORF">CAEBREN_15130</name>
</gene>
<proteinExistence type="predicted"/>
<feature type="region of interest" description="Disordered" evidence="1">
    <location>
        <begin position="20"/>
        <end position="71"/>
    </location>
</feature>
<organism evidence="5">
    <name type="scientific">Caenorhabditis brenneri</name>
    <name type="common">Nematode worm</name>
    <dbReference type="NCBI Taxonomy" id="135651"/>
    <lineage>
        <taxon>Eukaryota</taxon>
        <taxon>Metazoa</taxon>
        <taxon>Ecdysozoa</taxon>
        <taxon>Nematoda</taxon>
        <taxon>Chromadorea</taxon>
        <taxon>Rhabditida</taxon>
        <taxon>Rhabditina</taxon>
        <taxon>Rhabditomorpha</taxon>
        <taxon>Rhabditoidea</taxon>
        <taxon>Rhabditidae</taxon>
        <taxon>Peloderinae</taxon>
        <taxon>Caenorhabditis</taxon>
    </lineage>
</organism>
<reference evidence="5" key="1">
    <citation type="submission" date="2011-07" db="EMBL/GenBank/DDBJ databases">
        <authorList>
            <consortium name="Caenorhabditis brenneri Sequencing and Analysis Consortium"/>
            <person name="Wilson R.K."/>
        </authorList>
    </citation>
    <scope>NUCLEOTIDE SEQUENCE [LARGE SCALE GENOMIC DNA]</scope>
    <source>
        <strain evidence="5">PB2801</strain>
    </source>
</reference>
<name>G0NXU0_CAEBE</name>
<dbReference type="Proteomes" id="UP000008068">
    <property type="component" value="Unassembled WGS sequence"/>
</dbReference>
<dbReference type="InterPro" id="IPR052782">
    <property type="entry name" value="Oocyte-zygote_transition_reg"/>
</dbReference>
<dbReference type="SMART" id="SM00194">
    <property type="entry name" value="PTPc"/>
    <property type="match status" value="1"/>
</dbReference>
<dbReference type="HOGENOM" id="CLU_001645_9_4_1"/>
<dbReference type="CDD" id="cd00047">
    <property type="entry name" value="PTPc"/>
    <property type="match status" value="1"/>
</dbReference>